<sequence>MDTLSRLLNSLELAACVQRFDRFNVDLIEIGRGDWDEVGFG</sequence>
<evidence type="ECO:0000313" key="1">
    <source>
        <dbReference type="EMBL" id="EGF28071.1"/>
    </source>
</evidence>
<name>F2AQI8_RHOBT</name>
<organism evidence="1 2">
    <name type="scientific">Rhodopirellula baltica WH47</name>
    <dbReference type="NCBI Taxonomy" id="991778"/>
    <lineage>
        <taxon>Bacteria</taxon>
        <taxon>Pseudomonadati</taxon>
        <taxon>Planctomycetota</taxon>
        <taxon>Planctomycetia</taxon>
        <taxon>Pirellulales</taxon>
        <taxon>Pirellulaceae</taxon>
        <taxon>Rhodopirellula</taxon>
    </lineage>
</organism>
<dbReference type="EMBL" id="AFAR01000114">
    <property type="protein sequence ID" value="EGF28071.1"/>
    <property type="molecule type" value="Genomic_DNA"/>
</dbReference>
<evidence type="ECO:0000313" key="2">
    <source>
        <dbReference type="Proteomes" id="UP000006222"/>
    </source>
</evidence>
<comment type="caution">
    <text evidence="1">The sequence shown here is derived from an EMBL/GenBank/DDBJ whole genome shotgun (WGS) entry which is preliminary data.</text>
</comment>
<proteinExistence type="predicted"/>
<dbReference type="PATRIC" id="fig|991778.3.peg.2076"/>
<protein>
    <submittedName>
        <fullName evidence="1">Uncharacterized protein</fullName>
    </submittedName>
</protein>
<accession>F2AQI8</accession>
<dbReference type="Proteomes" id="UP000006222">
    <property type="component" value="Unassembled WGS sequence"/>
</dbReference>
<gene>
    <name evidence="1" type="ORF">RBWH47_05107</name>
</gene>
<reference evidence="1 2" key="1">
    <citation type="journal article" date="2013" name="Mar. Genomics">
        <title>Expression of sulfatases in Rhodopirellula baltica and the diversity of sulfatases in the genus Rhodopirellula.</title>
        <authorList>
            <person name="Wegner C.E."/>
            <person name="Richter-Heitmann T."/>
            <person name="Klindworth A."/>
            <person name="Klockow C."/>
            <person name="Richter M."/>
            <person name="Achstetter T."/>
            <person name="Glockner F.O."/>
            <person name="Harder J."/>
        </authorList>
    </citation>
    <scope>NUCLEOTIDE SEQUENCE [LARGE SCALE GENOMIC DNA]</scope>
    <source>
        <strain evidence="1 2">WH47</strain>
    </source>
</reference>
<dbReference type="AlphaFoldDB" id="F2AQI8"/>